<reference evidence="1" key="1">
    <citation type="submission" date="2021-06" db="EMBL/GenBank/DDBJ databases">
        <authorList>
            <person name="Hodson N. C."/>
            <person name="Mongue J. A."/>
            <person name="Jaron S. K."/>
        </authorList>
    </citation>
    <scope>NUCLEOTIDE SEQUENCE</scope>
</reference>
<dbReference type="EMBL" id="CAJVCH010105808">
    <property type="protein sequence ID" value="CAG7724115.1"/>
    <property type="molecule type" value="Genomic_DNA"/>
</dbReference>
<dbReference type="AlphaFoldDB" id="A0A8J2P4M2"/>
<evidence type="ECO:0000313" key="1">
    <source>
        <dbReference type="EMBL" id="CAG7724115.1"/>
    </source>
</evidence>
<gene>
    <name evidence="1" type="ORF">AFUS01_LOCUS13153</name>
</gene>
<comment type="caution">
    <text evidence="1">The sequence shown here is derived from an EMBL/GenBank/DDBJ whole genome shotgun (WGS) entry which is preliminary data.</text>
</comment>
<proteinExistence type="predicted"/>
<protein>
    <submittedName>
        <fullName evidence="1">Uncharacterized protein</fullName>
    </submittedName>
</protein>
<dbReference type="Proteomes" id="UP000708208">
    <property type="component" value="Unassembled WGS sequence"/>
</dbReference>
<name>A0A8J2P4M2_9HEXA</name>
<organism evidence="1 2">
    <name type="scientific">Allacma fusca</name>
    <dbReference type="NCBI Taxonomy" id="39272"/>
    <lineage>
        <taxon>Eukaryota</taxon>
        <taxon>Metazoa</taxon>
        <taxon>Ecdysozoa</taxon>
        <taxon>Arthropoda</taxon>
        <taxon>Hexapoda</taxon>
        <taxon>Collembola</taxon>
        <taxon>Symphypleona</taxon>
        <taxon>Sminthuridae</taxon>
        <taxon>Allacma</taxon>
    </lineage>
</organism>
<keyword evidence="2" id="KW-1185">Reference proteome</keyword>
<accession>A0A8J2P4M2</accession>
<evidence type="ECO:0000313" key="2">
    <source>
        <dbReference type="Proteomes" id="UP000708208"/>
    </source>
</evidence>
<sequence length="302" mass="35052">MRFHINRNIARHYTDLYSSICQGNIVFRILILTSVRVKRHHRYKFIPVCYNIKLIYLDEFEDLEREIYAGSAYIQISGWEFMDEFNPKNFVKRIHEIEFDKSNRGYWIFLDGKSDTTSTNYITLSDFQFWRRHDVALALRYYTHEAAKVIITFESSNGSHHSTVLNSVGKTRKKNFAHLCTVFILPPIEGSVEKGQALIIHPLPQTIIPAHEITISGVTSLNSFVVIDKILLAVGDDNRGLHMLYTLQPQSWCKNALNGKICYRCDFDLIGIARNRIVNCEFITLNVYIYVQLGRVCCQSDK</sequence>